<dbReference type="OrthoDB" id="74545at2759"/>
<name>C9SYU4_VERA1</name>
<protein>
    <submittedName>
        <fullName evidence="1">Uncharacterized protein</fullName>
    </submittedName>
</protein>
<dbReference type="HOGENOM" id="CLU_1143288_0_0_1"/>
<dbReference type="KEGG" id="val:VDBG_10069"/>
<dbReference type="GeneID" id="9528725"/>
<evidence type="ECO:0000313" key="1">
    <source>
        <dbReference type="EMBL" id="EEY23959.1"/>
    </source>
</evidence>
<sequence>MASSGSVFSETLQEITKTKLEELSKRRKNFETSKAAVLAYLDEETDKVARIKALSSGVKRCLGVAVDKNGAVVLRAGKQGPLEIELKNLDRFLQQARHDPSVSAKMLDAWEASLLGHLGTQSLKFQYADLYGQLVTEWLSGDRTPAPKKEDADVEMGDDFEDVGSAAKLAARAEWEKTVFEPANVDVKALERYLANLFGAGGDPEREKLRDALEKLRSDVPCRDIMSDPPVTCSLCAHHDSQQ</sequence>
<evidence type="ECO:0000313" key="2">
    <source>
        <dbReference type="Proteomes" id="UP000008698"/>
    </source>
</evidence>
<gene>
    <name evidence="1" type="ORF">VDBG_10069</name>
</gene>
<dbReference type="PANTHER" id="PTHR37015:SF2">
    <property type="entry name" value="REVERSE TRANSCRIPTASE DOMAIN-CONTAINING PROTEIN"/>
    <property type="match status" value="1"/>
</dbReference>
<dbReference type="Proteomes" id="UP000008698">
    <property type="component" value="Unassembled WGS sequence"/>
</dbReference>
<proteinExistence type="predicted"/>
<keyword evidence="2" id="KW-1185">Reference proteome</keyword>
<dbReference type="EMBL" id="DS985231">
    <property type="protein sequence ID" value="EEY23959.1"/>
    <property type="molecule type" value="Genomic_DNA"/>
</dbReference>
<dbReference type="PANTHER" id="PTHR37015">
    <property type="entry name" value="REVERSE TRANSCRIPTASE DOMAIN-CONTAINING PROTEIN"/>
    <property type="match status" value="1"/>
</dbReference>
<reference evidence="2" key="1">
    <citation type="journal article" date="2011" name="PLoS Pathog.">
        <title>Comparative genomics yields insights into niche adaptation of plant vascular wilt pathogens.</title>
        <authorList>
            <person name="Klosterman S.J."/>
            <person name="Subbarao K.V."/>
            <person name="Kang S."/>
            <person name="Veronese P."/>
            <person name="Gold S.E."/>
            <person name="Thomma B.P.H.J."/>
            <person name="Chen Z."/>
            <person name="Henrissat B."/>
            <person name="Lee Y.-H."/>
            <person name="Park J."/>
            <person name="Garcia-Pedrajas M.D."/>
            <person name="Barbara D.J."/>
            <person name="Anchieta A."/>
            <person name="de Jonge R."/>
            <person name="Santhanam P."/>
            <person name="Maruthachalam K."/>
            <person name="Atallah Z."/>
            <person name="Amyotte S.G."/>
            <person name="Paz Z."/>
            <person name="Inderbitzin P."/>
            <person name="Hayes R.J."/>
            <person name="Heiman D.I."/>
            <person name="Young S."/>
            <person name="Zeng Q."/>
            <person name="Engels R."/>
            <person name="Galagan J."/>
            <person name="Cuomo C.A."/>
            <person name="Dobinson K.F."/>
            <person name="Ma L.-J."/>
        </authorList>
    </citation>
    <scope>NUCLEOTIDE SEQUENCE [LARGE SCALE GENOMIC DNA]</scope>
    <source>
        <strain evidence="2">VaMs.102 / ATCC MYA-4576 / FGSC 10136</strain>
    </source>
</reference>
<organism evidence="2">
    <name type="scientific">Verticillium alfalfae (strain VaMs.102 / ATCC MYA-4576 / FGSC 10136)</name>
    <name type="common">Verticillium wilt of alfalfa</name>
    <name type="synonym">Verticillium albo-atrum</name>
    <dbReference type="NCBI Taxonomy" id="526221"/>
    <lineage>
        <taxon>Eukaryota</taxon>
        <taxon>Fungi</taxon>
        <taxon>Dikarya</taxon>
        <taxon>Ascomycota</taxon>
        <taxon>Pezizomycotina</taxon>
        <taxon>Sordariomycetes</taxon>
        <taxon>Hypocreomycetidae</taxon>
        <taxon>Glomerellales</taxon>
        <taxon>Plectosphaerellaceae</taxon>
        <taxon>Verticillium</taxon>
    </lineage>
</organism>
<dbReference type="AlphaFoldDB" id="C9SYU4"/>
<dbReference type="RefSeq" id="XP_002999775.1">
    <property type="nucleotide sequence ID" value="XM_002999729.1"/>
</dbReference>
<dbReference type="eggNOG" id="ENOG502QSPR">
    <property type="taxonomic scope" value="Eukaryota"/>
</dbReference>
<accession>C9SYU4</accession>